<evidence type="ECO:0000313" key="2">
    <source>
        <dbReference type="EMBL" id="PNR30424.1"/>
    </source>
</evidence>
<evidence type="ECO:0000313" key="4">
    <source>
        <dbReference type="Proteomes" id="UP000006727"/>
    </source>
</evidence>
<dbReference type="Gramene" id="Pp3c22_5300V3.7">
    <property type="protein sequence ID" value="PAC:32903441.CDS.1"/>
    <property type="gene ID" value="Pp3c22_5300"/>
</dbReference>
<dbReference type="Proteomes" id="UP000006727">
    <property type="component" value="Chromosome 22"/>
</dbReference>
<feature type="region of interest" description="Disordered" evidence="1">
    <location>
        <begin position="266"/>
        <end position="332"/>
    </location>
</feature>
<feature type="compositionally biased region" description="Polar residues" evidence="1">
    <location>
        <begin position="157"/>
        <end position="171"/>
    </location>
</feature>
<reference evidence="2 4" key="1">
    <citation type="journal article" date="2008" name="Science">
        <title>The Physcomitrella genome reveals evolutionary insights into the conquest of land by plants.</title>
        <authorList>
            <person name="Rensing S."/>
            <person name="Lang D."/>
            <person name="Zimmer A."/>
            <person name="Terry A."/>
            <person name="Salamov A."/>
            <person name="Shapiro H."/>
            <person name="Nishiyama T."/>
            <person name="Perroud P.-F."/>
            <person name="Lindquist E."/>
            <person name="Kamisugi Y."/>
            <person name="Tanahashi T."/>
            <person name="Sakakibara K."/>
            <person name="Fujita T."/>
            <person name="Oishi K."/>
            <person name="Shin-I T."/>
            <person name="Kuroki Y."/>
            <person name="Toyoda A."/>
            <person name="Suzuki Y."/>
            <person name="Hashimoto A."/>
            <person name="Yamaguchi K."/>
            <person name="Sugano A."/>
            <person name="Kohara Y."/>
            <person name="Fujiyama A."/>
            <person name="Anterola A."/>
            <person name="Aoki S."/>
            <person name="Ashton N."/>
            <person name="Barbazuk W.B."/>
            <person name="Barker E."/>
            <person name="Bennetzen J."/>
            <person name="Bezanilla M."/>
            <person name="Blankenship R."/>
            <person name="Cho S.H."/>
            <person name="Dutcher S."/>
            <person name="Estelle M."/>
            <person name="Fawcett J.A."/>
            <person name="Gundlach H."/>
            <person name="Hanada K."/>
            <person name="Heyl A."/>
            <person name="Hicks K.A."/>
            <person name="Hugh J."/>
            <person name="Lohr M."/>
            <person name="Mayer K."/>
            <person name="Melkozernov A."/>
            <person name="Murata T."/>
            <person name="Nelson D."/>
            <person name="Pils B."/>
            <person name="Prigge M."/>
            <person name="Reiss B."/>
            <person name="Renner T."/>
            <person name="Rombauts S."/>
            <person name="Rushton P."/>
            <person name="Sanderfoot A."/>
            <person name="Schween G."/>
            <person name="Shiu S.-H."/>
            <person name="Stueber K."/>
            <person name="Theodoulou F.L."/>
            <person name="Tu H."/>
            <person name="Van de Peer Y."/>
            <person name="Verrier P.J."/>
            <person name="Waters E."/>
            <person name="Wood A."/>
            <person name="Yang L."/>
            <person name="Cove D."/>
            <person name="Cuming A."/>
            <person name="Hasebe M."/>
            <person name="Lucas S."/>
            <person name="Mishler D.B."/>
            <person name="Reski R."/>
            <person name="Grigoriev I."/>
            <person name="Quatrano R.S."/>
            <person name="Boore J.L."/>
        </authorList>
    </citation>
    <scope>NUCLEOTIDE SEQUENCE [LARGE SCALE GENOMIC DNA]</scope>
    <source>
        <strain evidence="3 4">cv. Gransden 2004</strain>
    </source>
</reference>
<dbReference type="Gramene" id="Pp3c22_5300V3.4">
    <property type="protein sequence ID" value="PAC:32903438.CDS.1"/>
    <property type="gene ID" value="Pp3c22_5300"/>
</dbReference>
<dbReference type="RefSeq" id="XP_024360372.1">
    <property type="nucleotide sequence ID" value="XM_024504604.2"/>
</dbReference>
<dbReference type="EnsemblPlants" id="Pp3c22_5300V3.7">
    <property type="protein sequence ID" value="PAC:32903441.CDS.1"/>
    <property type="gene ID" value="Pp3c22_5300"/>
</dbReference>
<dbReference type="Gramene" id="Pp3c22_5300V3.6">
    <property type="protein sequence ID" value="PAC:32903440.CDS.1"/>
    <property type="gene ID" value="Pp3c22_5300"/>
</dbReference>
<sequence length="389" mass="42401">MEAQYIPPSEPQFRRRPNSNPRDPAAVVQQQGPQVVLNQQPHPRKTNRADPRYHGDVQQYAPTGHGYGGYQGQVQEPGRVRPTQPGKRLKNKNPNLTPPAGVNHKETKKTKQSSEFPGNPTDEILVGSPTAVSHALVDHYGNYNASGRSDGYGSALSRLSQDGSLHGQSQVSDHDSSGSGRTHERGSNRAGDQRLPTGTSRLNPSVASNGGSHRLTANVLRSLDNNQPQIAPLNINSTTNDPTHAEDFSMIVYPGEKQDMETQIFDVPRGSNRPAITEGPIYRRQGEHPHPQQRRFIGNRHPPQPAPQGPHAQSPLHHQQQQQPTQPPSIYTPGQVLVQYVPDVKTMPEPNAKCIACVHTVGVPIARLGTRILCRSAKGGCAFVGCTIL</sequence>
<name>A9RJF3_PHYPA</name>
<dbReference type="RefSeq" id="XP_024360369.1">
    <property type="nucleotide sequence ID" value="XM_024504601.2"/>
</dbReference>
<dbReference type="EnsemblPlants" id="Pp3c22_5300V3.1">
    <property type="protein sequence ID" value="PAC:32903435.CDS.1"/>
    <property type="gene ID" value="Pp3c22_5300"/>
</dbReference>
<evidence type="ECO:0000313" key="3">
    <source>
        <dbReference type="EnsemblPlants" id="PAC:32903435.CDS.1"/>
    </source>
</evidence>
<dbReference type="Gramene" id="Pp3c22_5300V3.3">
    <property type="protein sequence ID" value="PAC:32903437.CDS.1"/>
    <property type="gene ID" value="Pp3c22_5300"/>
</dbReference>
<dbReference type="AlphaFoldDB" id="A9RJF3"/>
<feature type="compositionally biased region" description="Polar residues" evidence="1">
    <location>
        <begin position="196"/>
        <end position="211"/>
    </location>
</feature>
<reference evidence="2 4" key="2">
    <citation type="journal article" date="2018" name="Plant J.">
        <title>The Physcomitrella patens chromosome-scale assembly reveals moss genome structure and evolution.</title>
        <authorList>
            <person name="Lang D."/>
            <person name="Ullrich K.K."/>
            <person name="Murat F."/>
            <person name="Fuchs J."/>
            <person name="Jenkins J."/>
            <person name="Haas F.B."/>
            <person name="Piednoel M."/>
            <person name="Gundlach H."/>
            <person name="Van Bel M."/>
            <person name="Meyberg R."/>
            <person name="Vives C."/>
            <person name="Morata J."/>
            <person name="Symeonidi A."/>
            <person name="Hiss M."/>
            <person name="Muchero W."/>
            <person name="Kamisugi Y."/>
            <person name="Saleh O."/>
            <person name="Blanc G."/>
            <person name="Decker E.L."/>
            <person name="van Gessel N."/>
            <person name="Grimwood J."/>
            <person name="Hayes R.D."/>
            <person name="Graham S.W."/>
            <person name="Gunter L.E."/>
            <person name="McDaniel S.F."/>
            <person name="Hoernstein S.N.W."/>
            <person name="Larsson A."/>
            <person name="Li F.W."/>
            <person name="Perroud P.F."/>
            <person name="Phillips J."/>
            <person name="Ranjan P."/>
            <person name="Rokshar D.S."/>
            <person name="Rothfels C.J."/>
            <person name="Schneider L."/>
            <person name="Shu S."/>
            <person name="Stevenson D.W."/>
            <person name="Thummler F."/>
            <person name="Tillich M."/>
            <person name="Villarreal Aguilar J.C."/>
            <person name="Widiez T."/>
            <person name="Wong G.K."/>
            <person name="Wymore A."/>
            <person name="Zhang Y."/>
            <person name="Zimmer A.D."/>
            <person name="Quatrano R.S."/>
            <person name="Mayer K.F.X."/>
            <person name="Goodstein D."/>
            <person name="Casacuberta J.M."/>
            <person name="Vandepoele K."/>
            <person name="Reski R."/>
            <person name="Cuming A.C."/>
            <person name="Tuskan G.A."/>
            <person name="Maumus F."/>
            <person name="Salse J."/>
            <person name="Schmutz J."/>
            <person name="Rensing S.A."/>
        </authorList>
    </citation>
    <scope>NUCLEOTIDE SEQUENCE [LARGE SCALE GENOMIC DNA]</scope>
    <source>
        <strain evidence="3 4">cv. Gransden 2004</strain>
    </source>
</reference>
<gene>
    <name evidence="3" type="primary">LOC112274822</name>
    <name evidence="2" type="ORF">PHYPA_026740</name>
</gene>
<dbReference type="HOGENOM" id="CLU_710571_0_0_1"/>
<dbReference type="OrthoDB" id="10688540at2759"/>
<dbReference type="Gramene" id="Pp3c22_5300V3.1">
    <property type="protein sequence ID" value="PAC:32903435.CDS.1"/>
    <property type="gene ID" value="Pp3c22_5300"/>
</dbReference>
<dbReference type="EnsemblPlants" id="Pp3c22_5300V3.5">
    <property type="protein sequence ID" value="PAC:32903439.CDS.1"/>
    <property type="gene ID" value="Pp3c22_5300"/>
</dbReference>
<feature type="compositionally biased region" description="Basic and acidic residues" evidence="1">
    <location>
        <begin position="172"/>
        <end position="187"/>
    </location>
</feature>
<dbReference type="PaxDb" id="3218-PP1S12_414V6.5"/>
<accession>A9RJF3</accession>
<proteinExistence type="predicted"/>
<reference evidence="3" key="3">
    <citation type="submission" date="2020-12" db="UniProtKB">
        <authorList>
            <consortium name="EnsemblPlants"/>
        </authorList>
    </citation>
    <scope>IDENTIFICATION</scope>
</reference>
<dbReference type="EnsemblPlants" id="Pp3c22_5300V3.6">
    <property type="protein sequence ID" value="PAC:32903440.CDS.1"/>
    <property type="gene ID" value="Pp3c22_5300"/>
</dbReference>
<dbReference type="EMBL" id="ABEU02000022">
    <property type="protein sequence ID" value="PNR30424.1"/>
    <property type="molecule type" value="Genomic_DNA"/>
</dbReference>
<dbReference type="EnsemblPlants" id="Pp3c22_5300V3.3">
    <property type="protein sequence ID" value="PAC:32903437.CDS.1"/>
    <property type="gene ID" value="Pp3c22_5300"/>
</dbReference>
<feature type="compositionally biased region" description="Low complexity" evidence="1">
    <location>
        <begin position="309"/>
        <end position="324"/>
    </location>
</feature>
<dbReference type="EnsemblPlants" id="Pp3c22_5300V3.2">
    <property type="protein sequence ID" value="PAC:32903436.CDS.1"/>
    <property type="gene ID" value="Pp3c22_5300"/>
</dbReference>
<dbReference type="KEGG" id="ppp:112274822"/>
<dbReference type="Gramene" id="Pp3c22_5300V3.2">
    <property type="protein sequence ID" value="PAC:32903436.CDS.1"/>
    <property type="gene ID" value="Pp3c22_5300"/>
</dbReference>
<dbReference type="EnsemblPlants" id="Pp3c22_5300V3.4">
    <property type="protein sequence ID" value="PAC:32903438.CDS.1"/>
    <property type="gene ID" value="Pp3c22_5300"/>
</dbReference>
<dbReference type="GeneID" id="112274822"/>
<feature type="region of interest" description="Disordered" evidence="1">
    <location>
        <begin position="154"/>
        <end position="212"/>
    </location>
</feature>
<feature type="compositionally biased region" description="Low complexity" evidence="1">
    <location>
        <begin position="27"/>
        <end position="40"/>
    </location>
</feature>
<protein>
    <submittedName>
        <fullName evidence="2 3">Uncharacterized protein</fullName>
    </submittedName>
</protein>
<keyword evidence="4" id="KW-1185">Reference proteome</keyword>
<feature type="region of interest" description="Disordered" evidence="1">
    <location>
        <begin position="1"/>
        <end position="126"/>
    </location>
</feature>
<organism evidence="2">
    <name type="scientific">Physcomitrium patens</name>
    <name type="common">Spreading-leaved earth moss</name>
    <name type="synonym">Physcomitrella patens</name>
    <dbReference type="NCBI Taxonomy" id="3218"/>
    <lineage>
        <taxon>Eukaryota</taxon>
        <taxon>Viridiplantae</taxon>
        <taxon>Streptophyta</taxon>
        <taxon>Embryophyta</taxon>
        <taxon>Bryophyta</taxon>
        <taxon>Bryophytina</taxon>
        <taxon>Bryopsida</taxon>
        <taxon>Funariidae</taxon>
        <taxon>Funariales</taxon>
        <taxon>Funariaceae</taxon>
        <taxon>Physcomitrium</taxon>
    </lineage>
</organism>
<evidence type="ECO:0000256" key="1">
    <source>
        <dbReference type="SAM" id="MobiDB-lite"/>
    </source>
</evidence>
<dbReference type="Gramene" id="Pp3c22_5300V3.5">
    <property type="protein sequence ID" value="PAC:32903439.CDS.1"/>
    <property type="gene ID" value="Pp3c22_5300"/>
</dbReference>